<protein>
    <recommendedName>
        <fullName evidence="3">Methyltransferase</fullName>
    </recommendedName>
</protein>
<evidence type="ECO:0008006" key="3">
    <source>
        <dbReference type="Google" id="ProtNLM"/>
    </source>
</evidence>
<dbReference type="Gene3D" id="3.40.50.150">
    <property type="entry name" value="Vaccinia Virus protein VP39"/>
    <property type="match status" value="1"/>
</dbReference>
<keyword evidence="2" id="KW-1185">Reference proteome</keyword>
<comment type="caution">
    <text evidence="1">The sequence shown here is derived from an EMBL/GenBank/DDBJ whole genome shotgun (WGS) entry which is preliminary data.</text>
</comment>
<dbReference type="SUPFAM" id="SSF53335">
    <property type="entry name" value="S-adenosyl-L-methionine-dependent methyltransferases"/>
    <property type="match status" value="1"/>
</dbReference>
<dbReference type="PANTHER" id="PTHR43861">
    <property type="entry name" value="TRANS-ACONITATE 2-METHYLTRANSFERASE-RELATED"/>
    <property type="match status" value="1"/>
</dbReference>
<name>A0A0C1CVK5_9FLAO</name>
<dbReference type="OrthoDB" id="9791837at2"/>
<dbReference type="CDD" id="cd02440">
    <property type="entry name" value="AdoMet_MTases"/>
    <property type="match status" value="1"/>
</dbReference>
<evidence type="ECO:0000313" key="2">
    <source>
        <dbReference type="Proteomes" id="UP000031473"/>
    </source>
</evidence>
<dbReference type="STRING" id="266749.SAMN05421876_11011"/>
<organism evidence="1 2">
    <name type="scientific">Kaistella jeonii</name>
    <dbReference type="NCBI Taxonomy" id="266749"/>
    <lineage>
        <taxon>Bacteria</taxon>
        <taxon>Pseudomonadati</taxon>
        <taxon>Bacteroidota</taxon>
        <taxon>Flavobacteriia</taxon>
        <taxon>Flavobacteriales</taxon>
        <taxon>Weeksellaceae</taxon>
        <taxon>Chryseobacterium group</taxon>
        <taxon>Kaistella</taxon>
    </lineage>
</organism>
<gene>
    <name evidence="1" type="ORF">OA86_11665</name>
</gene>
<dbReference type="RefSeq" id="WP_039353369.1">
    <property type="nucleotide sequence ID" value="NZ_FOLA01000010.1"/>
</dbReference>
<proteinExistence type="predicted"/>
<dbReference type="AlphaFoldDB" id="A0A0C1CVK5"/>
<dbReference type="InterPro" id="IPR029063">
    <property type="entry name" value="SAM-dependent_MTases_sf"/>
</dbReference>
<dbReference type="EMBL" id="JSYL01000008">
    <property type="protein sequence ID" value="KIA88371.1"/>
    <property type="molecule type" value="Genomic_DNA"/>
</dbReference>
<dbReference type="Pfam" id="PF13489">
    <property type="entry name" value="Methyltransf_23"/>
    <property type="match status" value="1"/>
</dbReference>
<sequence length="305" mass="35583">MVCRICHSSQNKNTFSVNDKMFGGTEKFEYFECSDCGTLQISDFPKDMSLFYPDNYYSLKSDLKTKDKIVQKLRDYIFYYNFPGFLLKKLSVKIPNLALEAFLKIKPSKAAKVLDVGCGEGKFLKSIFGLGYKNIIGIDPFAIKTIEKPFPIRRKSLEEIIEKFDVIAFNHVFEHVENLHETLQKCYNLLDNNGKIIIRVPVKDSVAFEKYGENWVQWDAPRHFHLLTKKAFQILAEKNRFQITSYYNDSYKFQFTGSEKYLRKLTYLTSNKIFNAEEIKHFIKESQDLNKLGRGDQIVVVLSKI</sequence>
<accession>A0A0C1CVK5</accession>
<evidence type="ECO:0000313" key="1">
    <source>
        <dbReference type="EMBL" id="KIA88371.1"/>
    </source>
</evidence>
<dbReference type="Proteomes" id="UP000031473">
    <property type="component" value="Unassembled WGS sequence"/>
</dbReference>
<reference evidence="1 2" key="1">
    <citation type="submission" date="2014-10" db="EMBL/GenBank/DDBJ databases">
        <title>Kaistella jeonii genome.</title>
        <authorList>
            <person name="Clayton J.T."/>
            <person name="Newman J.D."/>
        </authorList>
    </citation>
    <scope>NUCLEOTIDE SEQUENCE [LARGE SCALE GENOMIC DNA]</scope>
    <source>
        <strain evidence="1 2">DSM 17048</strain>
    </source>
</reference>